<evidence type="ECO:0000256" key="1">
    <source>
        <dbReference type="SAM" id="MobiDB-lite"/>
    </source>
</evidence>
<evidence type="ECO:0000256" key="3">
    <source>
        <dbReference type="SAM" id="SignalP"/>
    </source>
</evidence>
<feature type="signal peptide" evidence="3">
    <location>
        <begin position="1"/>
        <end position="18"/>
    </location>
</feature>
<keyword evidence="2" id="KW-1133">Transmembrane helix</keyword>
<feature type="region of interest" description="Disordered" evidence="1">
    <location>
        <begin position="125"/>
        <end position="144"/>
    </location>
</feature>
<proteinExistence type="predicted"/>
<evidence type="ECO:0000313" key="4">
    <source>
        <dbReference type="EMBL" id="CAE2216954.1"/>
    </source>
</evidence>
<gene>
    <name evidence="4" type="ORF">CPOL0286_LOCUS7935</name>
</gene>
<feature type="transmembrane region" description="Helical" evidence="2">
    <location>
        <begin position="61"/>
        <end position="87"/>
    </location>
</feature>
<protein>
    <submittedName>
        <fullName evidence="4">Uncharacterized protein</fullName>
    </submittedName>
</protein>
<reference evidence="4" key="1">
    <citation type="submission" date="2021-01" db="EMBL/GenBank/DDBJ databases">
        <authorList>
            <person name="Corre E."/>
            <person name="Pelletier E."/>
            <person name="Niang G."/>
            <person name="Scheremetjew M."/>
            <person name="Finn R."/>
            <person name="Kale V."/>
            <person name="Holt S."/>
            <person name="Cochrane G."/>
            <person name="Meng A."/>
            <person name="Brown T."/>
            <person name="Cohen L."/>
        </authorList>
    </citation>
    <scope>NUCLEOTIDE SEQUENCE</scope>
    <source>
        <strain evidence="4">UIO037</strain>
    </source>
</reference>
<accession>A0A7S4MEE1</accession>
<dbReference type="EMBL" id="HBKO01017378">
    <property type="protein sequence ID" value="CAE2216954.1"/>
    <property type="molecule type" value="Transcribed_RNA"/>
</dbReference>
<evidence type="ECO:0000256" key="2">
    <source>
        <dbReference type="SAM" id="Phobius"/>
    </source>
</evidence>
<dbReference type="AlphaFoldDB" id="A0A7S4MEE1"/>
<sequence>MRSPVALLVLSCAATATGFGVTAAARPRLASTPPPRSASRVAMVVDGSLLQQIPGLVAEDIFGSVFMAGMSIAAAGVGTTVFAAFIVNGRYDEIERSMFDAQDRDLEQQMSKRAEVTEDVRDFFGDVNPQVSQPQVAEEDNVAR</sequence>
<feature type="chain" id="PRO_5031024642" evidence="3">
    <location>
        <begin position="19"/>
        <end position="144"/>
    </location>
</feature>
<name>A0A7S4MEE1_9EUKA</name>
<organism evidence="4">
    <name type="scientific">Prymnesium polylepis</name>
    <dbReference type="NCBI Taxonomy" id="72548"/>
    <lineage>
        <taxon>Eukaryota</taxon>
        <taxon>Haptista</taxon>
        <taxon>Haptophyta</taxon>
        <taxon>Prymnesiophyceae</taxon>
        <taxon>Prymnesiales</taxon>
        <taxon>Prymnesiaceae</taxon>
        <taxon>Prymnesium</taxon>
    </lineage>
</organism>
<keyword evidence="2" id="KW-0812">Transmembrane</keyword>
<keyword evidence="3" id="KW-0732">Signal</keyword>
<keyword evidence="2" id="KW-0472">Membrane</keyword>